<dbReference type="SUPFAM" id="SSF57095">
    <property type="entry name" value="Scorpion toxin-like"/>
    <property type="match status" value="1"/>
</dbReference>
<dbReference type="PRINTS" id="PR00288">
    <property type="entry name" value="PUROTHIONIN"/>
</dbReference>
<comment type="caution">
    <text evidence="3">The sequence shown here is derived from an EMBL/GenBank/DDBJ whole genome shotgun (WGS) entry which is preliminary data.</text>
</comment>
<dbReference type="Proteomes" id="UP000585474">
    <property type="component" value="Unassembled WGS sequence"/>
</dbReference>
<reference evidence="3 4" key="1">
    <citation type="submission" date="2019-07" db="EMBL/GenBank/DDBJ databases">
        <title>De Novo Assembly of kiwifruit Actinidia rufa.</title>
        <authorList>
            <person name="Sugita-Konishi S."/>
            <person name="Sato K."/>
            <person name="Mori E."/>
            <person name="Abe Y."/>
            <person name="Kisaki G."/>
            <person name="Hamano K."/>
            <person name="Suezawa K."/>
            <person name="Otani M."/>
            <person name="Fukuda T."/>
            <person name="Manabe T."/>
            <person name="Gomi K."/>
            <person name="Tabuchi M."/>
            <person name="Akimitsu K."/>
            <person name="Kataoka I."/>
        </authorList>
    </citation>
    <scope>NUCLEOTIDE SEQUENCE [LARGE SCALE GENOMIC DNA]</scope>
    <source>
        <strain evidence="4">cv. Fuchu</strain>
    </source>
</reference>
<dbReference type="Pfam" id="PF00304">
    <property type="entry name" value="Gamma-thionin"/>
    <property type="match status" value="1"/>
</dbReference>
<gene>
    <name evidence="3" type="ORF">Acr_17g0013620</name>
</gene>
<evidence type="ECO:0000259" key="2">
    <source>
        <dbReference type="SMART" id="SM00505"/>
    </source>
</evidence>
<dbReference type="InterPro" id="IPR036574">
    <property type="entry name" value="Scorpion_toxin-like_sf"/>
</dbReference>
<dbReference type="InterPro" id="IPR003614">
    <property type="entry name" value="Knottins"/>
</dbReference>
<evidence type="ECO:0000313" key="3">
    <source>
        <dbReference type="EMBL" id="GFZ05790.1"/>
    </source>
</evidence>
<dbReference type="Gene3D" id="3.30.30.10">
    <property type="entry name" value="Knottin, scorpion toxin-like"/>
    <property type="match status" value="1"/>
</dbReference>
<dbReference type="SMART" id="SM00505">
    <property type="entry name" value="Knot1"/>
    <property type="match status" value="1"/>
</dbReference>
<sequence length="90" mass="9789">MVSEARTCYVRSRKFQGRCKTARNCNTACKHEGFLNGHCKGYRRRCICTTKCHKTPPSGGGGERNPPEGGDFNPPLRGSPIGGDPPPTLI</sequence>
<feature type="domain" description="Knottins-like" evidence="2">
    <location>
        <begin position="7"/>
        <end position="52"/>
    </location>
</feature>
<organism evidence="3 4">
    <name type="scientific">Actinidia rufa</name>
    <dbReference type="NCBI Taxonomy" id="165716"/>
    <lineage>
        <taxon>Eukaryota</taxon>
        <taxon>Viridiplantae</taxon>
        <taxon>Streptophyta</taxon>
        <taxon>Embryophyta</taxon>
        <taxon>Tracheophyta</taxon>
        <taxon>Spermatophyta</taxon>
        <taxon>Magnoliopsida</taxon>
        <taxon>eudicotyledons</taxon>
        <taxon>Gunneridae</taxon>
        <taxon>Pentapetalae</taxon>
        <taxon>asterids</taxon>
        <taxon>Ericales</taxon>
        <taxon>Actinidiaceae</taxon>
        <taxon>Actinidia</taxon>
    </lineage>
</organism>
<proteinExistence type="predicted"/>
<evidence type="ECO:0000256" key="1">
    <source>
        <dbReference type="SAM" id="MobiDB-lite"/>
    </source>
</evidence>
<evidence type="ECO:0000313" key="4">
    <source>
        <dbReference type="Proteomes" id="UP000585474"/>
    </source>
</evidence>
<name>A0A7J0G4R6_9ERIC</name>
<accession>A0A7J0G4R6</accession>
<dbReference type="PROSITE" id="PS00940">
    <property type="entry name" value="GAMMA_THIONIN"/>
    <property type="match status" value="1"/>
</dbReference>
<dbReference type="InterPro" id="IPR008176">
    <property type="entry name" value="Defensin_plant"/>
</dbReference>
<dbReference type="OrthoDB" id="683455at2759"/>
<dbReference type="GO" id="GO:0006952">
    <property type="term" value="P:defense response"/>
    <property type="evidence" value="ECO:0007669"/>
    <property type="project" value="InterPro"/>
</dbReference>
<dbReference type="CDD" id="cd00107">
    <property type="entry name" value="Knot1"/>
    <property type="match status" value="1"/>
</dbReference>
<dbReference type="AlphaFoldDB" id="A0A7J0G4R6"/>
<protein>
    <recommendedName>
        <fullName evidence="2">Knottins-like domain-containing protein</fullName>
    </recommendedName>
</protein>
<dbReference type="EMBL" id="BJWL01000017">
    <property type="protein sequence ID" value="GFZ05790.1"/>
    <property type="molecule type" value="Genomic_DNA"/>
</dbReference>
<feature type="region of interest" description="Disordered" evidence="1">
    <location>
        <begin position="53"/>
        <end position="90"/>
    </location>
</feature>
<keyword evidence="4" id="KW-1185">Reference proteome</keyword>